<dbReference type="SUPFAM" id="SSF46689">
    <property type="entry name" value="Homeodomain-like"/>
    <property type="match status" value="1"/>
</dbReference>
<keyword evidence="4" id="KW-0238">DNA-binding</keyword>
<dbReference type="Pfam" id="PF13433">
    <property type="entry name" value="Peripla_BP_5"/>
    <property type="match status" value="1"/>
</dbReference>
<dbReference type="PROSITE" id="PS50045">
    <property type="entry name" value="SIGMA54_INTERACT_4"/>
    <property type="match status" value="1"/>
</dbReference>
<evidence type="ECO:0000256" key="5">
    <source>
        <dbReference type="ARBA" id="ARBA00023163"/>
    </source>
</evidence>
<name>A0A3Q9QU15_9BACI</name>
<dbReference type="GO" id="GO:0005524">
    <property type="term" value="F:ATP binding"/>
    <property type="evidence" value="ECO:0007669"/>
    <property type="project" value="UniProtKB-KW"/>
</dbReference>
<evidence type="ECO:0000256" key="2">
    <source>
        <dbReference type="ARBA" id="ARBA00022840"/>
    </source>
</evidence>
<keyword evidence="1" id="KW-0547">Nucleotide-binding</keyword>
<dbReference type="InterPro" id="IPR058031">
    <property type="entry name" value="AAA_lid_NorR"/>
</dbReference>
<dbReference type="InterPro" id="IPR028082">
    <property type="entry name" value="Peripla_BP_I"/>
</dbReference>
<dbReference type="Pfam" id="PF25601">
    <property type="entry name" value="AAA_lid_14"/>
    <property type="match status" value="1"/>
</dbReference>
<dbReference type="Gene3D" id="1.10.10.60">
    <property type="entry name" value="Homeodomain-like"/>
    <property type="match status" value="1"/>
</dbReference>
<dbReference type="Pfam" id="PF00158">
    <property type="entry name" value="Sigma54_activat"/>
    <property type="match status" value="1"/>
</dbReference>
<dbReference type="GO" id="GO:0006355">
    <property type="term" value="P:regulation of DNA-templated transcription"/>
    <property type="evidence" value="ECO:0007669"/>
    <property type="project" value="InterPro"/>
</dbReference>
<keyword evidence="3" id="KW-0805">Transcription regulation</keyword>
<proteinExistence type="predicted"/>
<dbReference type="GO" id="GO:0043565">
    <property type="term" value="F:sequence-specific DNA binding"/>
    <property type="evidence" value="ECO:0007669"/>
    <property type="project" value="InterPro"/>
</dbReference>
<evidence type="ECO:0000256" key="3">
    <source>
        <dbReference type="ARBA" id="ARBA00023015"/>
    </source>
</evidence>
<organism evidence="7 8">
    <name type="scientific">Neobacillus mesonae</name>
    <dbReference type="NCBI Taxonomy" id="1193713"/>
    <lineage>
        <taxon>Bacteria</taxon>
        <taxon>Bacillati</taxon>
        <taxon>Bacillota</taxon>
        <taxon>Bacilli</taxon>
        <taxon>Bacillales</taxon>
        <taxon>Bacillaceae</taxon>
        <taxon>Neobacillus</taxon>
    </lineage>
</organism>
<reference evidence="7 8" key="1">
    <citation type="submission" date="2017-07" db="EMBL/GenBank/DDBJ databases">
        <title>The complete genome sequence of Bacillus mesonae strain H20-5, an efficient strain improving plant abiotic stress resistance.</title>
        <authorList>
            <person name="Kim S.Y."/>
            <person name="Song H."/>
            <person name="Sang M.K."/>
            <person name="Weon H.-Y."/>
            <person name="Song J."/>
        </authorList>
    </citation>
    <scope>NUCLEOTIDE SEQUENCE [LARGE SCALE GENOMIC DNA]</scope>
    <source>
        <strain evidence="7 8">H20-5</strain>
    </source>
</reference>
<feature type="domain" description="Sigma-54 factor interaction" evidence="6">
    <location>
        <begin position="517"/>
        <end position="747"/>
    </location>
</feature>
<protein>
    <submittedName>
        <fullName evidence="7">Sigma-54-dependent Fis family transcriptional regulator</fullName>
    </submittedName>
</protein>
<dbReference type="InterPro" id="IPR039570">
    <property type="entry name" value="AmiC_PBP1"/>
</dbReference>
<dbReference type="CDD" id="cd06357">
    <property type="entry name" value="PBP1_AmiC"/>
    <property type="match status" value="1"/>
</dbReference>
<dbReference type="KEGG" id="nmk:CHR53_13660"/>
<dbReference type="InterPro" id="IPR027417">
    <property type="entry name" value="P-loop_NTPase"/>
</dbReference>
<evidence type="ECO:0000256" key="4">
    <source>
        <dbReference type="ARBA" id="ARBA00023125"/>
    </source>
</evidence>
<dbReference type="EMBL" id="CP022572">
    <property type="protein sequence ID" value="AZU62246.1"/>
    <property type="molecule type" value="Genomic_DNA"/>
</dbReference>
<dbReference type="InterPro" id="IPR002197">
    <property type="entry name" value="HTH_Fis"/>
</dbReference>
<dbReference type="GO" id="GO:0033218">
    <property type="term" value="F:amide binding"/>
    <property type="evidence" value="ECO:0007669"/>
    <property type="project" value="InterPro"/>
</dbReference>
<dbReference type="InterPro" id="IPR025944">
    <property type="entry name" value="Sigma_54_int_dom_CS"/>
</dbReference>
<dbReference type="SUPFAM" id="SSF53822">
    <property type="entry name" value="Periplasmic binding protein-like I"/>
    <property type="match status" value="1"/>
</dbReference>
<keyword evidence="8" id="KW-1185">Reference proteome</keyword>
<keyword evidence="5" id="KW-0804">Transcription</keyword>
<dbReference type="InterPro" id="IPR003593">
    <property type="entry name" value="AAA+_ATPase"/>
</dbReference>
<dbReference type="SMART" id="SM00382">
    <property type="entry name" value="AAA"/>
    <property type="match status" value="1"/>
</dbReference>
<dbReference type="FunFam" id="3.40.50.300:FF:000006">
    <property type="entry name" value="DNA-binding transcriptional regulator NtrC"/>
    <property type="match status" value="1"/>
</dbReference>
<dbReference type="CDD" id="cd00009">
    <property type="entry name" value="AAA"/>
    <property type="match status" value="1"/>
</dbReference>
<dbReference type="PROSITE" id="PS00688">
    <property type="entry name" value="SIGMA54_INTERACT_3"/>
    <property type="match status" value="1"/>
</dbReference>
<evidence type="ECO:0000256" key="1">
    <source>
        <dbReference type="ARBA" id="ARBA00022741"/>
    </source>
</evidence>
<dbReference type="PROSITE" id="PS00676">
    <property type="entry name" value="SIGMA54_INTERACT_2"/>
    <property type="match status" value="1"/>
</dbReference>
<dbReference type="OrthoDB" id="9783240at2"/>
<evidence type="ECO:0000313" key="7">
    <source>
        <dbReference type="EMBL" id="AZU62246.1"/>
    </source>
</evidence>
<dbReference type="Gene3D" id="3.40.50.2300">
    <property type="match status" value="2"/>
</dbReference>
<dbReference type="PANTHER" id="PTHR32071:SF57">
    <property type="entry name" value="C4-DICARBOXYLATE TRANSPORT TRANSCRIPTIONAL REGULATORY PROTEIN DCTD"/>
    <property type="match status" value="1"/>
</dbReference>
<keyword evidence="2" id="KW-0067">ATP-binding</keyword>
<dbReference type="Pfam" id="PF02954">
    <property type="entry name" value="HTH_8"/>
    <property type="match status" value="1"/>
</dbReference>
<dbReference type="PANTHER" id="PTHR32071">
    <property type="entry name" value="TRANSCRIPTIONAL REGULATORY PROTEIN"/>
    <property type="match status" value="1"/>
</dbReference>
<evidence type="ECO:0000313" key="8">
    <source>
        <dbReference type="Proteomes" id="UP000282892"/>
    </source>
</evidence>
<accession>A0A3Q9QU15</accession>
<dbReference type="InterPro" id="IPR025943">
    <property type="entry name" value="Sigma_54_int_dom_ATP-bd_2"/>
</dbReference>
<dbReference type="STRING" id="1193713.GCA_001636315_05170"/>
<dbReference type="Gene3D" id="3.40.50.300">
    <property type="entry name" value="P-loop containing nucleotide triphosphate hydrolases"/>
    <property type="match status" value="1"/>
</dbReference>
<dbReference type="InterPro" id="IPR009057">
    <property type="entry name" value="Homeodomain-like_sf"/>
</dbReference>
<evidence type="ECO:0000259" key="6">
    <source>
        <dbReference type="PROSITE" id="PS50045"/>
    </source>
</evidence>
<dbReference type="SUPFAM" id="SSF52540">
    <property type="entry name" value="P-loop containing nucleoside triphosphate hydrolases"/>
    <property type="match status" value="1"/>
</dbReference>
<dbReference type="Gene3D" id="1.10.8.60">
    <property type="match status" value="1"/>
</dbReference>
<sequence length="837" mass="94887">MKKQELKVGILFSLTGTTSITEIGQYQACLLAIRHINDRGGINGKMLIPIVEDAGSDPEITYQKAEKMVIRDQVTAIIGCYTAACRKSVIPILEKHNILLFYPTINEGGEQHPNIFYSNSTPNQQLIDFIPWLLHNVGTSFYLLGSDYIYPREINKIIRRLVQENGGSIYGEHYVPLGSQYFHKQLNEIRSTNPDIIFSTLVGDSTINYYQQHEELGLPQAIASNVTGETEIEAINPNGKIDYYSCFSYFNSIDTAQNRKFLMEFKRLYGTDTVSSVMESAYNSVFLLAEALKKSSSPKTESIRQALAGLSFEAPQGKIMVDHINQHVWLNSRIGKVNAAGQFTIIWESDQIISPIPFLEIESSSRNNQENMVLTGENLENKIILHLPFFSELNENLKRHPILISYFDLITDAFEGLTNGQQDSLLIIKNGEICYLNQNALMLKKRKAKLVESVLQELTFEIGNKTEWILRRDDKEESFEINIKRKNSLYFVYFKSLPRPLHRYSFNKRSNITTYDLIGSNELFLKSVQLARTAANIQANTLLLGESGTGKELFARAIHNESPRKHKPFIAVNCAAIPKELINSELFGYVDGAFTGAKKGGSPGKFEIANGGTLFLDEIGDMPIELQSSLLRTLQEKEVVRIGGHQSIPLDVRIIAATNKNLSQEIAFNGSFRSDLFYRLNVFTIELAPLRLRIDDISALCSYYLYEFKGLTGQEKVLSKETLSILKQYNWPGNIRELCNAIERASYLSGPSVIILPEHLPQEIIEYSKRPVLNQNDSFNLSIKSIHDIKEINYETERDFYLNALMNNRGNISKTAKELGISRTTLYKKLKDYQIQT</sequence>
<gene>
    <name evidence="7" type="ORF">CHR53_13660</name>
</gene>
<dbReference type="RefSeq" id="WP_127486974.1">
    <property type="nucleotide sequence ID" value="NZ_CP022572.1"/>
</dbReference>
<dbReference type="PRINTS" id="PR01590">
    <property type="entry name" value="HTHFIS"/>
</dbReference>
<dbReference type="AlphaFoldDB" id="A0A3Q9QU15"/>
<dbReference type="Proteomes" id="UP000282892">
    <property type="component" value="Chromosome"/>
</dbReference>
<dbReference type="InterPro" id="IPR002078">
    <property type="entry name" value="Sigma_54_int"/>
</dbReference>